<organism evidence="2 3">
    <name type="scientific">Streptomyces litmocidini</name>
    <dbReference type="NCBI Taxonomy" id="67318"/>
    <lineage>
        <taxon>Bacteria</taxon>
        <taxon>Bacillati</taxon>
        <taxon>Actinomycetota</taxon>
        <taxon>Actinomycetes</taxon>
        <taxon>Kitasatosporales</taxon>
        <taxon>Streptomycetaceae</taxon>
        <taxon>Streptomyces</taxon>
    </lineage>
</organism>
<evidence type="ECO:0000256" key="1">
    <source>
        <dbReference type="SAM" id="Phobius"/>
    </source>
</evidence>
<keyword evidence="1" id="KW-1133">Transmembrane helix</keyword>
<reference evidence="2 3" key="1">
    <citation type="submission" date="2024-10" db="EMBL/GenBank/DDBJ databases">
        <title>The Natural Products Discovery Center: Release of the First 8490 Sequenced Strains for Exploring Actinobacteria Biosynthetic Diversity.</title>
        <authorList>
            <person name="Kalkreuter E."/>
            <person name="Kautsar S.A."/>
            <person name="Yang D."/>
            <person name="Bader C.D."/>
            <person name="Teijaro C.N."/>
            <person name="Fluegel L."/>
            <person name="Davis C.M."/>
            <person name="Simpson J.R."/>
            <person name="Lauterbach L."/>
            <person name="Steele A.D."/>
            <person name="Gui C."/>
            <person name="Meng S."/>
            <person name="Li G."/>
            <person name="Viehrig K."/>
            <person name="Ye F."/>
            <person name="Su P."/>
            <person name="Kiefer A.F."/>
            <person name="Nichols A."/>
            <person name="Cepeda A.J."/>
            <person name="Yan W."/>
            <person name="Fan B."/>
            <person name="Jiang Y."/>
            <person name="Adhikari A."/>
            <person name="Zheng C.-J."/>
            <person name="Schuster L."/>
            <person name="Cowan T.M."/>
            <person name="Smanski M.J."/>
            <person name="Chevrette M.G."/>
            <person name="De Carvalho L.P.S."/>
            <person name="Shen B."/>
        </authorList>
    </citation>
    <scope>NUCLEOTIDE SEQUENCE [LARGE SCALE GENOMIC DNA]</scope>
    <source>
        <strain evidence="2 3">NPDC020602</strain>
    </source>
</reference>
<gene>
    <name evidence="2" type="ORF">ACH407_03215</name>
</gene>
<keyword evidence="1" id="KW-0472">Membrane</keyword>
<accession>A0ABW7TYX5</accession>
<feature type="transmembrane region" description="Helical" evidence="1">
    <location>
        <begin position="19"/>
        <end position="37"/>
    </location>
</feature>
<keyword evidence="1" id="KW-0812">Transmembrane</keyword>
<feature type="transmembrane region" description="Helical" evidence="1">
    <location>
        <begin position="165"/>
        <end position="186"/>
    </location>
</feature>
<feature type="transmembrane region" description="Helical" evidence="1">
    <location>
        <begin position="139"/>
        <end position="159"/>
    </location>
</feature>
<name>A0ABW7TYX5_9ACTN</name>
<keyword evidence="3" id="KW-1185">Reference proteome</keyword>
<proteinExistence type="predicted"/>
<protein>
    <submittedName>
        <fullName evidence="2">Uncharacterized protein</fullName>
    </submittedName>
</protein>
<dbReference type="RefSeq" id="WP_398706950.1">
    <property type="nucleotide sequence ID" value="NZ_JBIRUI010000001.1"/>
</dbReference>
<dbReference type="EMBL" id="JBIRUI010000001">
    <property type="protein sequence ID" value="MFI1712583.1"/>
    <property type="molecule type" value="Genomic_DNA"/>
</dbReference>
<evidence type="ECO:0000313" key="3">
    <source>
        <dbReference type="Proteomes" id="UP001611339"/>
    </source>
</evidence>
<comment type="caution">
    <text evidence="2">The sequence shown here is derived from an EMBL/GenBank/DDBJ whole genome shotgun (WGS) entry which is preliminary data.</text>
</comment>
<evidence type="ECO:0000313" key="2">
    <source>
        <dbReference type="EMBL" id="MFI1712583.1"/>
    </source>
</evidence>
<dbReference type="Proteomes" id="UP001611339">
    <property type="component" value="Unassembled WGS sequence"/>
</dbReference>
<sequence length="198" mass="20759">MSWSAAAFWSYPVPACLRYPLLVASTVVAAAEIAFNLERTPKHLVARILTAWSIGRQASIAPCTAFAGLLAAASSPRTALTAAGPLILATPLLPPRRDRTATAGPGTLPPPRTAHQADSFGSLPPAEVVVDDVRVTHRISVLISSFGLLAGMLLLLLAVREYRSGASPLWIGAGAVIFLGASYALVQDVRRLRSGPTT</sequence>